<comment type="similarity">
    <text evidence="2">Belongs to the CPA3 antiporters (TC 2.A.63) subunit E family.</text>
</comment>
<dbReference type="PANTHER" id="PTHR34584">
    <property type="entry name" value="NA(+)/H(+) ANTIPORTER SUBUNIT E1"/>
    <property type="match status" value="1"/>
</dbReference>
<dbReference type="Pfam" id="PF01899">
    <property type="entry name" value="MNHE"/>
    <property type="match status" value="1"/>
</dbReference>
<feature type="transmembrane region" description="Helical" evidence="8">
    <location>
        <begin position="27"/>
        <end position="44"/>
    </location>
</feature>
<evidence type="ECO:0000256" key="8">
    <source>
        <dbReference type="SAM" id="Phobius"/>
    </source>
</evidence>
<dbReference type="OrthoDB" id="9800498at2"/>
<accession>A0A1G5RQC0</accession>
<dbReference type="GO" id="GO:0005886">
    <property type="term" value="C:plasma membrane"/>
    <property type="evidence" value="ECO:0007669"/>
    <property type="project" value="UniProtKB-SubCell"/>
</dbReference>
<keyword evidence="3" id="KW-0813">Transport</keyword>
<evidence type="ECO:0000256" key="7">
    <source>
        <dbReference type="ARBA" id="ARBA00023136"/>
    </source>
</evidence>
<organism evidence="9 10">
    <name type="scientific">Acidaminobacter hydrogenoformans DSM 2784</name>
    <dbReference type="NCBI Taxonomy" id="1120920"/>
    <lineage>
        <taxon>Bacteria</taxon>
        <taxon>Bacillati</taxon>
        <taxon>Bacillota</taxon>
        <taxon>Clostridia</taxon>
        <taxon>Peptostreptococcales</taxon>
        <taxon>Acidaminobacteraceae</taxon>
        <taxon>Acidaminobacter</taxon>
    </lineage>
</organism>
<dbReference type="STRING" id="1120920.SAMN03080599_00169"/>
<comment type="subcellular location">
    <subcellularLocation>
        <location evidence="1">Cell membrane</location>
        <topology evidence="1">Multi-pass membrane protein</topology>
    </subcellularLocation>
</comment>
<keyword evidence="7 8" id="KW-0472">Membrane</keyword>
<evidence type="ECO:0000256" key="3">
    <source>
        <dbReference type="ARBA" id="ARBA00022449"/>
    </source>
</evidence>
<dbReference type="AlphaFoldDB" id="A0A1G5RQC0"/>
<evidence type="ECO:0000256" key="2">
    <source>
        <dbReference type="ARBA" id="ARBA00006228"/>
    </source>
</evidence>
<dbReference type="InterPro" id="IPR002758">
    <property type="entry name" value="Cation_antiport_E"/>
</dbReference>
<dbReference type="PANTHER" id="PTHR34584:SF1">
    <property type="entry name" value="NA(+)_H(+) ANTIPORTER SUBUNIT E1"/>
    <property type="match status" value="1"/>
</dbReference>
<dbReference type="GO" id="GO:0015297">
    <property type="term" value="F:antiporter activity"/>
    <property type="evidence" value="ECO:0007669"/>
    <property type="project" value="UniProtKB-KW"/>
</dbReference>
<evidence type="ECO:0000256" key="1">
    <source>
        <dbReference type="ARBA" id="ARBA00004651"/>
    </source>
</evidence>
<keyword evidence="4" id="KW-1003">Cell membrane</keyword>
<evidence type="ECO:0000313" key="9">
    <source>
        <dbReference type="EMBL" id="SCZ76303.1"/>
    </source>
</evidence>
<gene>
    <name evidence="9" type="ORF">SAMN03080599_00169</name>
</gene>
<keyword evidence="10" id="KW-1185">Reference proteome</keyword>
<dbReference type="EMBL" id="FMWL01000001">
    <property type="protein sequence ID" value="SCZ76303.1"/>
    <property type="molecule type" value="Genomic_DNA"/>
</dbReference>
<proteinExistence type="inferred from homology"/>
<evidence type="ECO:0000256" key="4">
    <source>
        <dbReference type="ARBA" id="ARBA00022475"/>
    </source>
</evidence>
<sequence length="188" mass="21077">MAEKTNKVNKEIKANKGSADGDQRHQWVRILQLGAVLFFFWLLLTGRFGLRMTITGLLSVVATLLFYKRFLSYFNLEPVAAQGFFRILRFSFRVILDIFASALAHMKRVVYGSPSPEMFTVTLTVKEPMLVALIANAITLTPGSMTVEVHGSELTVLAFVDGEEEVQAFRRQIHTRYEQLLTGGGSDA</sequence>
<name>A0A1G5RQC0_9FIRM</name>
<dbReference type="GO" id="GO:0008324">
    <property type="term" value="F:monoatomic cation transmembrane transporter activity"/>
    <property type="evidence" value="ECO:0007669"/>
    <property type="project" value="InterPro"/>
</dbReference>
<dbReference type="RefSeq" id="WP_092588992.1">
    <property type="nucleotide sequence ID" value="NZ_FMWL01000001.1"/>
</dbReference>
<evidence type="ECO:0000256" key="5">
    <source>
        <dbReference type="ARBA" id="ARBA00022692"/>
    </source>
</evidence>
<reference evidence="9 10" key="1">
    <citation type="submission" date="2016-10" db="EMBL/GenBank/DDBJ databases">
        <authorList>
            <person name="de Groot N.N."/>
        </authorList>
    </citation>
    <scope>NUCLEOTIDE SEQUENCE [LARGE SCALE GENOMIC DNA]</scope>
    <source>
        <strain evidence="9 10">DSM 2784</strain>
    </source>
</reference>
<keyword evidence="6 8" id="KW-1133">Transmembrane helix</keyword>
<dbReference type="Proteomes" id="UP000199208">
    <property type="component" value="Unassembled WGS sequence"/>
</dbReference>
<feature type="transmembrane region" description="Helical" evidence="8">
    <location>
        <begin position="50"/>
        <end position="67"/>
    </location>
</feature>
<keyword evidence="5 8" id="KW-0812">Transmembrane</keyword>
<protein>
    <submittedName>
        <fullName evidence="9">Na+/H+ ion antiporter subunit</fullName>
    </submittedName>
</protein>
<evidence type="ECO:0000256" key="6">
    <source>
        <dbReference type="ARBA" id="ARBA00022989"/>
    </source>
</evidence>
<keyword evidence="3" id="KW-0050">Antiport</keyword>
<evidence type="ECO:0000313" key="10">
    <source>
        <dbReference type="Proteomes" id="UP000199208"/>
    </source>
</evidence>